<dbReference type="Gene3D" id="3.30.920.20">
    <property type="entry name" value="Gas2-like domain"/>
    <property type="match status" value="1"/>
</dbReference>
<feature type="domain" description="Calponin-homology (CH)" evidence="6">
    <location>
        <begin position="128"/>
        <end position="252"/>
    </location>
</feature>
<feature type="region of interest" description="Disordered" evidence="5">
    <location>
        <begin position="83"/>
        <end position="113"/>
    </location>
</feature>
<reference evidence="8" key="1">
    <citation type="journal article" date="2021" name="Genome Biol. Evol.">
        <title>A High-Quality Reference Genome for a Parasitic Bivalve with Doubly Uniparental Inheritance (Bivalvia: Unionida).</title>
        <authorList>
            <person name="Smith C.H."/>
        </authorList>
    </citation>
    <scope>NUCLEOTIDE SEQUENCE</scope>
    <source>
        <strain evidence="8">CHS0354</strain>
    </source>
</reference>
<comment type="similarity">
    <text evidence="4">Belongs to the GAS2 family.</text>
</comment>
<dbReference type="AlphaFoldDB" id="A0AAE0SL35"/>
<dbReference type="EMBL" id="JAEAOA010000708">
    <property type="protein sequence ID" value="KAK3593862.1"/>
    <property type="molecule type" value="Genomic_DNA"/>
</dbReference>
<dbReference type="InterPro" id="IPR003108">
    <property type="entry name" value="GAR_dom"/>
</dbReference>
<evidence type="ECO:0000256" key="3">
    <source>
        <dbReference type="ARBA" id="ARBA00023212"/>
    </source>
</evidence>
<dbReference type="SMART" id="SM00243">
    <property type="entry name" value="GAS2"/>
    <property type="match status" value="1"/>
</dbReference>
<gene>
    <name evidence="8" type="ORF">CHS0354_011466</name>
</gene>
<comment type="subcellular location">
    <subcellularLocation>
        <location evidence="1">Cytoplasm</location>
        <location evidence="1">Cytoskeleton</location>
    </subcellularLocation>
</comment>
<feature type="domain" description="GAR" evidence="7">
    <location>
        <begin position="294"/>
        <end position="363"/>
    </location>
</feature>
<dbReference type="Proteomes" id="UP001195483">
    <property type="component" value="Unassembled WGS sequence"/>
</dbReference>
<proteinExistence type="inferred from homology"/>
<evidence type="ECO:0000259" key="7">
    <source>
        <dbReference type="PROSITE" id="PS51460"/>
    </source>
</evidence>
<dbReference type="GO" id="GO:0008017">
    <property type="term" value="F:microtubule binding"/>
    <property type="evidence" value="ECO:0007669"/>
    <property type="project" value="InterPro"/>
</dbReference>
<evidence type="ECO:0000313" key="8">
    <source>
        <dbReference type="EMBL" id="KAK3593862.1"/>
    </source>
</evidence>
<dbReference type="GO" id="GO:0005884">
    <property type="term" value="C:actin filament"/>
    <property type="evidence" value="ECO:0007669"/>
    <property type="project" value="TreeGrafter"/>
</dbReference>
<keyword evidence="9" id="KW-1185">Reference proteome</keyword>
<sequence>MATEVFKQQIAANMLMSEINAAHDAGDIPPQKFPEGWEQIPSETQENNNNEHEAGDVPSHRQSQLKQQISTDVMMQEIDIEEEDELHHKSLQPMRQKSIELTKNENRNDEEEDKLHQKALELREQSLLPLKEDLADWLCKTLGIDISADNFMDALDNGVCLCKLAQLVQRKAQEAVRQGIVEEELPNVKLCCNERATSGSWFARDNMANFLNWCKAFGMQDDCIFETEDLVSHRSERQVVICLLELARLGYMFGLEPPSLIKMEKEIEREEVQEMPEIPPKPVEIKRSVQSARTRPLNLDEEVRKVAFKCKCHEHVKKLREGTYLIFGKVVFIRLLKNRHLMVRVGGGWNTLEDYLVHHNPVTVTEHKRRQSYNALEDDLNDKYLHIRAKYKK</sequence>
<dbReference type="InterPro" id="IPR001715">
    <property type="entry name" value="CH_dom"/>
</dbReference>
<evidence type="ECO:0000256" key="2">
    <source>
        <dbReference type="ARBA" id="ARBA00022490"/>
    </source>
</evidence>
<evidence type="ECO:0000259" key="6">
    <source>
        <dbReference type="PROSITE" id="PS50021"/>
    </source>
</evidence>
<dbReference type="Pfam" id="PF02187">
    <property type="entry name" value="GAS2"/>
    <property type="match status" value="1"/>
</dbReference>
<feature type="compositionally biased region" description="Basic and acidic residues" evidence="5">
    <location>
        <begin position="49"/>
        <end position="59"/>
    </location>
</feature>
<feature type="region of interest" description="Disordered" evidence="5">
    <location>
        <begin position="25"/>
        <end position="64"/>
    </location>
</feature>
<dbReference type="InterPro" id="IPR036872">
    <property type="entry name" value="CH_dom_sf"/>
</dbReference>
<dbReference type="PROSITE" id="PS50021">
    <property type="entry name" value="CH"/>
    <property type="match status" value="1"/>
</dbReference>
<dbReference type="PANTHER" id="PTHR46756:SF13">
    <property type="entry name" value="GROWTH ARREST-SPECIFIC PROTEIN 2"/>
    <property type="match status" value="1"/>
</dbReference>
<dbReference type="InterPro" id="IPR036534">
    <property type="entry name" value="GAR_dom_sf"/>
</dbReference>
<evidence type="ECO:0000256" key="4">
    <source>
        <dbReference type="ARBA" id="ARBA00038441"/>
    </source>
</evidence>
<evidence type="ECO:0000256" key="5">
    <source>
        <dbReference type="SAM" id="MobiDB-lite"/>
    </source>
</evidence>
<protein>
    <recommendedName>
        <fullName evidence="10">Growth arrest-specific protein 2</fullName>
    </recommendedName>
</protein>
<dbReference type="Gene3D" id="1.10.418.10">
    <property type="entry name" value="Calponin-like domain"/>
    <property type="match status" value="1"/>
</dbReference>
<comment type="caution">
    <text evidence="8">The sequence shown here is derived from an EMBL/GenBank/DDBJ whole genome shotgun (WGS) entry which is preliminary data.</text>
</comment>
<keyword evidence="2" id="KW-0963">Cytoplasm</keyword>
<dbReference type="GO" id="GO:0051764">
    <property type="term" value="P:actin crosslink formation"/>
    <property type="evidence" value="ECO:0007669"/>
    <property type="project" value="TreeGrafter"/>
</dbReference>
<evidence type="ECO:0000313" key="9">
    <source>
        <dbReference type="Proteomes" id="UP001195483"/>
    </source>
</evidence>
<organism evidence="8 9">
    <name type="scientific">Potamilus streckersoni</name>
    <dbReference type="NCBI Taxonomy" id="2493646"/>
    <lineage>
        <taxon>Eukaryota</taxon>
        <taxon>Metazoa</taxon>
        <taxon>Spiralia</taxon>
        <taxon>Lophotrochozoa</taxon>
        <taxon>Mollusca</taxon>
        <taxon>Bivalvia</taxon>
        <taxon>Autobranchia</taxon>
        <taxon>Heteroconchia</taxon>
        <taxon>Palaeoheterodonta</taxon>
        <taxon>Unionida</taxon>
        <taxon>Unionoidea</taxon>
        <taxon>Unionidae</taxon>
        <taxon>Ambleminae</taxon>
        <taxon>Lampsilini</taxon>
        <taxon>Potamilus</taxon>
    </lineage>
</organism>
<dbReference type="PROSITE" id="PS51460">
    <property type="entry name" value="GAR"/>
    <property type="match status" value="1"/>
</dbReference>
<keyword evidence="3" id="KW-0206">Cytoskeleton</keyword>
<feature type="compositionally biased region" description="Basic and acidic residues" evidence="5">
    <location>
        <begin position="97"/>
        <end position="113"/>
    </location>
</feature>
<dbReference type="GO" id="GO:0051015">
    <property type="term" value="F:actin filament binding"/>
    <property type="evidence" value="ECO:0007669"/>
    <property type="project" value="TreeGrafter"/>
</dbReference>
<evidence type="ECO:0000256" key="1">
    <source>
        <dbReference type="ARBA" id="ARBA00004245"/>
    </source>
</evidence>
<dbReference type="GO" id="GO:0008093">
    <property type="term" value="F:cytoskeletal anchor activity"/>
    <property type="evidence" value="ECO:0007669"/>
    <property type="project" value="TreeGrafter"/>
</dbReference>
<dbReference type="SUPFAM" id="SSF47576">
    <property type="entry name" value="Calponin-homology domain, CH-domain"/>
    <property type="match status" value="1"/>
</dbReference>
<dbReference type="SMART" id="SM00033">
    <property type="entry name" value="CH"/>
    <property type="match status" value="1"/>
</dbReference>
<evidence type="ECO:0008006" key="10">
    <source>
        <dbReference type="Google" id="ProtNLM"/>
    </source>
</evidence>
<dbReference type="PANTHER" id="PTHR46756">
    <property type="entry name" value="TRANSGELIN"/>
    <property type="match status" value="1"/>
</dbReference>
<dbReference type="SUPFAM" id="SSF143575">
    <property type="entry name" value="GAS2 domain-like"/>
    <property type="match status" value="1"/>
</dbReference>
<name>A0AAE0SL35_9BIVA</name>
<dbReference type="CDD" id="cd21204">
    <property type="entry name" value="CH_GAS2-like"/>
    <property type="match status" value="1"/>
</dbReference>
<reference evidence="8" key="2">
    <citation type="journal article" date="2021" name="Genome Biol. Evol.">
        <title>Developing a high-quality reference genome for a parasitic bivalve with doubly uniparental inheritance (Bivalvia: Unionida).</title>
        <authorList>
            <person name="Smith C.H."/>
        </authorList>
    </citation>
    <scope>NUCLEOTIDE SEQUENCE</scope>
    <source>
        <strain evidence="8">CHS0354</strain>
        <tissue evidence="8">Mantle</tissue>
    </source>
</reference>
<dbReference type="Pfam" id="PF00307">
    <property type="entry name" value="CH"/>
    <property type="match status" value="1"/>
</dbReference>
<accession>A0AAE0SL35</accession>
<reference evidence="8" key="3">
    <citation type="submission" date="2023-05" db="EMBL/GenBank/DDBJ databases">
        <authorList>
            <person name="Smith C.H."/>
        </authorList>
    </citation>
    <scope>NUCLEOTIDE SEQUENCE</scope>
    <source>
        <strain evidence="8">CHS0354</strain>
        <tissue evidence="8">Mantle</tissue>
    </source>
</reference>